<evidence type="ECO:0000313" key="2">
    <source>
        <dbReference type="Proteomes" id="UP000250043"/>
    </source>
</evidence>
<dbReference type="AlphaFoldDB" id="A0A8E2DEC8"/>
<dbReference type="OrthoDB" id="1750432at2759"/>
<evidence type="ECO:0000313" key="1">
    <source>
        <dbReference type="EMBL" id="OCH83771.1"/>
    </source>
</evidence>
<protein>
    <submittedName>
        <fullName evidence="1">Uncharacterized protein</fullName>
    </submittedName>
</protein>
<dbReference type="Proteomes" id="UP000250043">
    <property type="component" value="Unassembled WGS sequence"/>
</dbReference>
<accession>A0A8E2DEC8</accession>
<organism evidence="1 2">
    <name type="scientific">Obba rivulosa</name>
    <dbReference type="NCBI Taxonomy" id="1052685"/>
    <lineage>
        <taxon>Eukaryota</taxon>
        <taxon>Fungi</taxon>
        <taxon>Dikarya</taxon>
        <taxon>Basidiomycota</taxon>
        <taxon>Agaricomycotina</taxon>
        <taxon>Agaricomycetes</taxon>
        <taxon>Polyporales</taxon>
        <taxon>Gelatoporiaceae</taxon>
        <taxon>Obba</taxon>
    </lineage>
</organism>
<dbReference type="EMBL" id="KV722822">
    <property type="protein sequence ID" value="OCH83771.1"/>
    <property type="molecule type" value="Genomic_DNA"/>
</dbReference>
<name>A0A8E2DEC8_9APHY</name>
<proteinExistence type="predicted"/>
<dbReference type="CDD" id="cd00303">
    <property type="entry name" value="retropepsin_like"/>
    <property type="match status" value="1"/>
</dbReference>
<gene>
    <name evidence="1" type="ORF">OBBRIDRAFT_742726</name>
</gene>
<keyword evidence="2" id="KW-1185">Reference proteome</keyword>
<sequence>MGHAYAISAGSLLNEEIPYPDEFEASVGLTWFVCAQHGQNVSIWDAYLSRHTIIAEELLHNTNLDLANWYARSVRKAYPEASFTLNDLDGELTELFTLVEEEICLIELLAANVHREQKPEHIAAVQRNAASPKDFRRLIPEPVVVVVDIDGHPARALLDSGSLADFMSSRLAHQLNVKSFELEKPFPVHLAVQGSRAKINMGCKAEIRYQLVREQQYFDIVNLLNYDLILGTPFWFQHNLVVGLNPTTVIVGSPNALPMEGPRLRVLESKAAEVFEEDLEAARVKLMAYVEDICVDTSDTPLPPLQAINHTIPLKDEGKLYSWRPAKCPDALRPAWTEKRDAYIKSGHWQMTTARNTSPMLLLTKPGTG</sequence>
<feature type="non-terminal residue" evidence="1">
    <location>
        <position position="369"/>
    </location>
</feature>
<reference evidence="1 2" key="1">
    <citation type="submission" date="2016-07" db="EMBL/GenBank/DDBJ databases">
        <title>Draft genome of the white-rot fungus Obba rivulosa 3A-2.</title>
        <authorList>
            <consortium name="DOE Joint Genome Institute"/>
            <person name="Miettinen O."/>
            <person name="Riley R."/>
            <person name="Acob R."/>
            <person name="Barry K."/>
            <person name="Cullen D."/>
            <person name="De Vries R."/>
            <person name="Hainaut M."/>
            <person name="Hatakka A."/>
            <person name="Henrissat B."/>
            <person name="Hilden K."/>
            <person name="Kuo R."/>
            <person name="Labutti K."/>
            <person name="Lipzen A."/>
            <person name="Makela M.R."/>
            <person name="Sandor L."/>
            <person name="Spatafora J.W."/>
            <person name="Grigoriev I.V."/>
            <person name="Hibbett D.S."/>
        </authorList>
    </citation>
    <scope>NUCLEOTIDE SEQUENCE [LARGE SCALE GENOMIC DNA]</scope>
    <source>
        <strain evidence="1 2">3A-2</strain>
    </source>
</reference>
<dbReference type="Gene3D" id="2.40.70.10">
    <property type="entry name" value="Acid Proteases"/>
    <property type="match status" value="1"/>
</dbReference>
<dbReference type="InterPro" id="IPR021109">
    <property type="entry name" value="Peptidase_aspartic_dom_sf"/>
</dbReference>